<dbReference type="PROSITE" id="PS51257">
    <property type="entry name" value="PROKAR_LIPOPROTEIN"/>
    <property type="match status" value="1"/>
</dbReference>
<protein>
    <recommendedName>
        <fullName evidence="4">DUF4843 domain-containing protein</fullName>
    </recommendedName>
</protein>
<reference evidence="2 3" key="1">
    <citation type="submission" date="2017-10" db="EMBL/GenBank/DDBJ databases">
        <title>Novel microbial diversity and functional potential in the marine mammal oral microbiome.</title>
        <authorList>
            <person name="Dudek N.K."/>
            <person name="Sun C.L."/>
            <person name="Burstein D."/>
            <person name="Kantor R.S."/>
            <person name="Aliaga Goltsman D.S."/>
            <person name="Bik E.M."/>
            <person name="Thomas B.C."/>
            <person name="Banfield J.F."/>
            <person name="Relman D.A."/>
        </authorList>
    </citation>
    <scope>NUCLEOTIDE SEQUENCE [LARGE SCALE GENOMIC DNA]</scope>
    <source>
        <strain evidence="2">DOLZORAL124_49_17</strain>
    </source>
</reference>
<evidence type="ECO:0000313" key="2">
    <source>
        <dbReference type="EMBL" id="PID57242.1"/>
    </source>
</evidence>
<keyword evidence="1" id="KW-0732">Signal</keyword>
<feature type="signal peptide" evidence="1">
    <location>
        <begin position="1"/>
        <end position="26"/>
    </location>
</feature>
<sequence length="187" mass="20434">MFGGYKNIRWFSYSLVLICSSFLASCGDPVGGKGTSEVFLSVQADDIYGVSSDVYNSSFAGNVSMDSTDVVVKSVYRDPTDSTQTDFADILLTEQRVTYYRSDGNPNVPDPFMITLPNNLVPNGGELNLEIVVVRASAKLKSPLKELAFGGGEGEIYMSAFVQFYGKDLTGRSAYGEITIPIWFSDY</sequence>
<dbReference type="EMBL" id="PDPS01000028">
    <property type="protein sequence ID" value="PID57242.1"/>
    <property type="molecule type" value="Genomic_DNA"/>
</dbReference>
<name>A0A2G6E5V5_9BACT</name>
<feature type="chain" id="PRO_5013653886" description="DUF4843 domain-containing protein" evidence="1">
    <location>
        <begin position="27"/>
        <end position="187"/>
    </location>
</feature>
<evidence type="ECO:0000256" key="1">
    <source>
        <dbReference type="SAM" id="SignalP"/>
    </source>
</evidence>
<dbReference type="AlphaFoldDB" id="A0A2G6E5V5"/>
<dbReference type="Proteomes" id="UP000229740">
    <property type="component" value="Unassembled WGS sequence"/>
</dbReference>
<proteinExistence type="predicted"/>
<gene>
    <name evidence="2" type="ORF">CSB45_08430</name>
</gene>
<comment type="caution">
    <text evidence="2">The sequence shown here is derived from an EMBL/GenBank/DDBJ whole genome shotgun (WGS) entry which is preliminary data.</text>
</comment>
<organism evidence="2 3">
    <name type="scientific">candidate division KSB3 bacterium</name>
    <dbReference type="NCBI Taxonomy" id="2044937"/>
    <lineage>
        <taxon>Bacteria</taxon>
        <taxon>candidate division KSB3</taxon>
    </lineage>
</organism>
<accession>A0A2G6E5V5</accession>
<evidence type="ECO:0008006" key="4">
    <source>
        <dbReference type="Google" id="ProtNLM"/>
    </source>
</evidence>
<evidence type="ECO:0000313" key="3">
    <source>
        <dbReference type="Proteomes" id="UP000229740"/>
    </source>
</evidence>